<evidence type="ECO:0000313" key="4">
    <source>
        <dbReference type="EMBL" id="EER17369.1"/>
    </source>
</evidence>
<reference evidence="4 5" key="1">
    <citation type="submission" date="2008-07" db="EMBL/GenBank/DDBJ databases">
        <authorList>
            <person name="El-Sayed N."/>
            <person name="Caler E."/>
            <person name="Inman J."/>
            <person name="Amedeo P."/>
            <person name="Hass B."/>
            <person name="Wortman J."/>
        </authorList>
    </citation>
    <scope>NUCLEOTIDE SEQUENCE [LARGE SCALE GENOMIC DNA]</scope>
    <source>
        <strain evidence="5">ATCC 50983 / TXsc</strain>
    </source>
</reference>
<dbReference type="PROSITE" id="PS50089">
    <property type="entry name" value="ZF_RING_2"/>
    <property type="match status" value="1"/>
</dbReference>
<name>C5KDR6_PERM5</name>
<dbReference type="InterPro" id="IPR013083">
    <property type="entry name" value="Znf_RING/FYVE/PHD"/>
</dbReference>
<dbReference type="RefSeq" id="XP_002785573.1">
    <property type="nucleotide sequence ID" value="XM_002785527.1"/>
</dbReference>
<dbReference type="GeneID" id="9062423"/>
<dbReference type="EMBL" id="GG672124">
    <property type="protein sequence ID" value="EER17369.1"/>
    <property type="molecule type" value="Genomic_DNA"/>
</dbReference>
<proteinExistence type="predicted"/>
<evidence type="ECO:0000256" key="1">
    <source>
        <dbReference type="PROSITE-ProRule" id="PRU00175"/>
    </source>
</evidence>
<organism evidence="5">
    <name type="scientific">Perkinsus marinus (strain ATCC 50983 / TXsc)</name>
    <dbReference type="NCBI Taxonomy" id="423536"/>
    <lineage>
        <taxon>Eukaryota</taxon>
        <taxon>Sar</taxon>
        <taxon>Alveolata</taxon>
        <taxon>Perkinsozoa</taxon>
        <taxon>Perkinsea</taxon>
        <taxon>Perkinsida</taxon>
        <taxon>Perkinsidae</taxon>
        <taxon>Perkinsus</taxon>
    </lineage>
</organism>
<keyword evidence="5" id="KW-1185">Reference proteome</keyword>
<gene>
    <name evidence="4" type="ORF">Pmar_PMAR022314</name>
</gene>
<accession>C5KDR6</accession>
<dbReference type="OrthoDB" id="8062037at2759"/>
<feature type="coiled-coil region" evidence="2">
    <location>
        <begin position="83"/>
        <end position="124"/>
    </location>
</feature>
<dbReference type="InParanoid" id="C5KDR6"/>
<evidence type="ECO:0000259" key="3">
    <source>
        <dbReference type="PROSITE" id="PS50089"/>
    </source>
</evidence>
<dbReference type="Proteomes" id="UP000007800">
    <property type="component" value="Unassembled WGS sequence"/>
</dbReference>
<keyword evidence="1" id="KW-0862">Zinc</keyword>
<keyword evidence="2" id="KW-0175">Coiled coil</keyword>
<protein>
    <recommendedName>
        <fullName evidence="3">RING-type domain-containing protein</fullName>
    </recommendedName>
</protein>
<evidence type="ECO:0000256" key="2">
    <source>
        <dbReference type="SAM" id="Coils"/>
    </source>
</evidence>
<feature type="domain" description="RING-type" evidence="3">
    <location>
        <begin position="2"/>
        <end position="36"/>
    </location>
</feature>
<feature type="non-terminal residue" evidence="4">
    <location>
        <position position="1"/>
    </location>
</feature>
<feature type="non-terminal residue" evidence="4">
    <location>
        <position position="168"/>
    </location>
</feature>
<dbReference type="AlphaFoldDB" id="C5KDR6"/>
<keyword evidence="1" id="KW-0479">Metal-binding</keyword>
<dbReference type="InterPro" id="IPR001841">
    <property type="entry name" value="Znf_RING"/>
</dbReference>
<evidence type="ECO:0000313" key="5">
    <source>
        <dbReference type="Proteomes" id="UP000007800"/>
    </source>
</evidence>
<dbReference type="Gene3D" id="3.30.40.10">
    <property type="entry name" value="Zinc/RING finger domain, C3HC4 (zinc finger)"/>
    <property type="match status" value="1"/>
</dbReference>
<keyword evidence="1" id="KW-0863">Zinc-finger</keyword>
<dbReference type="SUPFAM" id="SSF57850">
    <property type="entry name" value="RING/U-box"/>
    <property type="match status" value="1"/>
</dbReference>
<sequence>KCKGPLRSDITGLKRCGHLFHARCASSIHDRCPKCNKPVKDVEADYLSFYITFGQPDSTADIASSQDEEGELRQRALEAYARRKQVKSDKQSLVAKLRGLEQKNAQLQDELTRTVTECSRIEKEHARDEAKLADTARTISKSIERTTGAAKLIESLECQRIVQEAWKQ</sequence>
<dbReference type="GO" id="GO:0008270">
    <property type="term" value="F:zinc ion binding"/>
    <property type="evidence" value="ECO:0007669"/>
    <property type="project" value="UniProtKB-KW"/>
</dbReference>